<keyword evidence="3" id="KW-1185">Reference proteome</keyword>
<gene>
    <name evidence="2" type="ORF">MONBRDRAFT_29178</name>
</gene>
<feature type="compositionally biased region" description="Polar residues" evidence="1">
    <location>
        <begin position="816"/>
        <end position="832"/>
    </location>
</feature>
<organism evidence="2 3">
    <name type="scientific">Monosiga brevicollis</name>
    <name type="common">Choanoflagellate</name>
    <dbReference type="NCBI Taxonomy" id="81824"/>
    <lineage>
        <taxon>Eukaryota</taxon>
        <taxon>Choanoflagellata</taxon>
        <taxon>Craspedida</taxon>
        <taxon>Salpingoecidae</taxon>
        <taxon>Monosiga</taxon>
    </lineage>
</organism>
<feature type="region of interest" description="Disordered" evidence="1">
    <location>
        <begin position="664"/>
        <end position="703"/>
    </location>
</feature>
<feature type="compositionally biased region" description="Acidic residues" evidence="1">
    <location>
        <begin position="665"/>
        <end position="679"/>
    </location>
</feature>
<feature type="compositionally biased region" description="Polar residues" evidence="1">
    <location>
        <begin position="412"/>
        <end position="441"/>
    </location>
</feature>
<feature type="compositionally biased region" description="Basic residues" evidence="1">
    <location>
        <begin position="833"/>
        <end position="851"/>
    </location>
</feature>
<dbReference type="InParanoid" id="A9VAC2"/>
<name>A9VAC2_MONBE</name>
<evidence type="ECO:0000256" key="1">
    <source>
        <dbReference type="SAM" id="MobiDB-lite"/>
    </source>
</evidence>
<dbReference type="GeneID" id="5894895"/>
<feature type="compositionally biased region" description="Basic residues" evidence="1">
    <location>
        <begin position="892"/>
        <end position="903"/>
    </location>
</feature>
<feature type="compositionally biased region" description="Polar residues" evidence="1">
    <location>
        <begin position="543"/>
        <end position="556"/>
    </location>
</feature>
<dbReference type="OMA" id="RMANSHI"/>
<feature type="region of interest" description="Disordered" evidence="1">
    <location>
        <begin position="395"/>
        <end position="564"/>
    </location>
</feature>
<dbReference type="PANTHER" id="PTHR32175:SF26">
    <property type="entry name" value="PROTEIN, PUTATIVE, EXPRESSED-RELATED"/>
    <property type="match status" value="1"/>
</dbReference>
<feature type="compositionally biased region" description="Basic residues" evidence="1">
    <location>
        <begin position="512"/>
        <end position="522"/>
    </location>
</feature>
<feature type="compositionally biased region" description="Low complexity" evidence="1">
    <location>
        <begin position="475"/>
        <end position="510"/>
    </location>
</feature>
<dbReference type="InterPro" id="IPR052796">
    <property type="entry name" value="Nod_factor_sulfotransferase"/>
</dbReference>
<evidence type="ECO:0000313" key="2">
    <source>
        <dbReference type="EMBL" id="EDQ85460.1"/>
    </source>
</evidence>
<dbReference type="Proteomes" id="UP000001357">
    <property type="component" value="Unassembled WGS sequence"/>
</dbReference>
<dbReference type="EMBL" id="CH991573">
    <property type="protein sequence ID" value="EDQ85460.1"/>
    <property type="molecule type" value="Genomic_DNA"/>
</dbReference>
<dbReference type="PANTHER" id="PTHR32175">
    <property type="entry name" value="PROTEIN, PUTATIVE, EXPRESSED-RELATED"/>
    <property type="match status" value="1"/>
</dbReference>
<feature type="compositionally biased region" description="Basic and acidic residues" evidence="1">
    <location>
        <begin position="910"/>
        <end position="919"/>
    </location>
</feature>
<feature type="region of interest" description="Disordered" evidence="1">
    <location>
        <begin position="584"/>
        <end position="646"/>
    </location>
</feature>
<feature type="region of interest" description="Disordered" evidence="1">
    <location>
        <begin position="748"/>
        <end position="949"/>
    </location>
</feature>
<reference evidence="2 3" key="1">
    <citation type="journal article" date="2008" name="Nature">
        <title>The genome of the choanoflagellate Monosiga brevicollis and the origin of metazoans.</title>
        <authorList>
            <consortium name="JGI Sequencing"/>
            <person name="King N."/>
            <person name="Westbrook M.J."/>
            <person name="Young S.L."/>
            <person name="Kuo A."/>
            <person name="Abedin M."/>
            <person name="Chapman J."/>
            <person name="Fairclough S."/>
            <person name="Hellsten U."/>
            <person name="Isogai Y."/>
            <person name="Letunic I."/>
            <person name="Marr M."/>
            <person name="Pincus D."/>
            <person name="Putnam N."/>
            <person name="Rokas A."/>
            <person name="Wright K.J."/>
            <person name="Zuzow R."/>
            <person name="Dirks W."/>
            <person name="Good M."/>
            <person name="Goodstein D."/>
            <person name="Lemons D."/>
            <person name="Li W."/>
            <person name="Lyons J.B."/>
            <person name="Morris A."/>
            <person name="Nichols S."/>
            <person name="Richter D.J."/>
            <person name="Salamov A."/>
            <person name="Bork P."/>
            <person name="Lim W.A."/>
            <person name="Manning G."/>
            <person name="Miller W.T."/>
            <person name="McGinnis W."/>
            <person name="Shapiro H."/>
            <person name="Tjian R."/>
            <person name="Grigoriev I.V."/>
            <person name="Rokhsar D."/>
        </authorList>
    </citation>
    <scope>NUCLEOTIDE SEQUENCE [LARGE SCALE GENOMIC DNA]</scope>
    <source>
        <strain evidence="3">MX1 / ATCC 50154</strain>
    </source>
</reference>
<evidence type="ECO:0000313" key="3">
    <source>
        <dbReference type="Proteomes" id="UP000001357"/>
    </source>
</evidence>
<feature type="compositionally biased region" description="Basic and acidic residues" evidence="1">
    <location>
        <begin position="442"/>
        <end position="452"/>
    </location>
</feature>
<sequence length="1484" mass="162710">MAVQDELSAALGAAQPISRLHKLLSVPSCRLKILKKHHAPLQAAIQQALSESKFEVLALLAKILYRQLEDPSDRSGVSTFISEALRQQHFLELVGPKAPTAVAVAFLRILMLYLGSPRRNLHSRIMAGIIQALLEVTFGTGHPDCGLAAASALNAMMQSALPNQRELYKRECNLDHRQLATHLQRLPALGDFDLQFEALQVLYSIMGSKDREAIAGHCDGVFPASWQQAFQDLDVAAFDEEACQLLVELNQAVKHPSVQSLTARSIKHEARAQVARALQEERTLCHFNQRSQCLTYTNKDDCVVVIKAQHVTRFSAAKNVLTVQVEGAGHPLAGVVTLTFEPAIHPGPAAALVFGADKQERVEPRSVAVIMPIRIDKRQAQDKMVRTIRSVTVGVRATSPDNDGPASACTDADSSSHASPEQPTQVDPANQTDQQSSSESPEPTKRFGHNPDPDLGLTSSQEFESQELLKPRPNQADARAGAQARAVGAAAAATASTKAVQRPGTTTTTTKAPRKSSKRGKQRPSASPAEQDPPFIKKHVQESDSSNASPGSVQSNAAEGMTRAAAEAEYDHALAEAKKKLEALKSAKTASEAQAAGKRGRMGELPYRSLVVVRTPRSEVQAIPDTPPETSPAPITKASQPQIGEEPYTKALLASCGLTLADLQEAIDDEDAEDGDGDCGPDGGQSNGDDDGDVEAIANGNARRRREVLRKASVLANAAARMDSEAEDSMDTEELAAVLEAAERRRLVRSTAAAAAEDVDEDSLDLSSEAGQETASPDLVRKKAEGQEGERAKRVVRKQAAGSAGNKKRSGKRSTRSNAAVQQWDSSTTGRASKQRQTTRRAGTKKNHGQKRAAVPNRHKDDHADEDEDAEEQAEQEPSEAPELSEQEARQRAKALRGGRRRKQVMDNNDAPRAKRGKSDLSIGQPQDPTPDVVQWKAQKSNVRRSDGAGVQRRLILDDELEAAAVPDSPRVASDQVAQTDAGDEVETASLAALQDRARATLATLEQQDDDLMAMIQGRHAKLGLAAQGQQLRRRRRQLVARGHKLLQQLGQERQMLKTRVLQAKVAWGEAQRLLESISTEAVATKLEQHTHAAREGCLREALQVVQAMTQDSERARSKQLMLMASMLDMARTDSGVKLEIMCAERGLSVPHDSRWVVVLSTAISGSTFFTRSFKRAIVEEHDEVLLDLARRCSRYWGTKSCTFVDIQKALTSGFHTDANTTLAVIGKIQYDHVPPMYLQDFLDFVACNRISIIHLYRQSLLEPFWTSTAQVLDAAQEGELKDRLFQQEEREKLVSNRRALYVEPRQAAEYIATKRALRSMYQRAFRFSPYNVPFMEVTYEEITSPRGQRYYDSVYAFLGLPWRPLHSGGLVRVHPANCVSKIQNWEEVRTHLLDRGFLDEVLACQLPAHELGDTPGIDPDSSFAHRAELLAVMTQEQAVGAVHSPRVHFDPEQLVDGAQALHLRLKGRLDALKQEKAQTPPKQ</sequence>
<accession>A9VAC2</accession>
<feature type="compositionally biased region" description="Basic and acidic residues" evidence="1">
    <location>
        <begin position="779"/>
        <end position="793"/>
    </location>
</feature>
<feature type="compositionally biased region" description="Basic residues" evidence="1">
    <location>
        <begin position="806"/>
        <end position="815"/>
    </location>
</feature>
<dbReference type="KEGG" id="mbr:MONBRDRAFT_29178"/>
<proteinExistence type="predicted"/>
<feature type="compositionally biased region" description="Acidic residues" evidence="1">
    <location>
        <begin position="864"/>
        <end position="886"/>
    </location>
</feature>
<protein>
    <submittedName>
        <fullName evidence="2">Uncharacterized protein</fullName>
    </submittedName>
</protein>
<dbReference type="RefSeq" id="XP_001749651.1">
    <property type="nucleotide sequence ID" value="XM_001749599.1"/>
</dbReference>